<dbReference type="InterPro" id="IPR046348">
    <property type="entry name" value="SIS_dom_sf"/>
</dbReference>
<evidence type="ECO:0000313" key="4">
    <source>
        <dbReference type="EMBL" id="TMQ73477.1"/>
    </source>
</evidence>
<dbReference type="AlphaFoldDB" id="A0A538UCC5"/>
<gene>
    <name evidence="4" type="ORF">E6K81_04615</name>
</gene>
<feature type="domain" description="Bifunctional glucose-6-phosphate/mannose-6-phosphate isomerase C-terminal" evidence="3">
    <location>
        <begin position="201"/>
        <end position="351"/>
    </location>
</feature>
<dbReference type="GO" id="GO:1901135">
    <property type="term" value="P:carbohydrate derivative metabolic process"/>
    <property type="evidence" value="ECO:0007669"/>
    <property type="project" value="InterPro"/>
</dbReference>
<evidence type="ECO:0000313" key="5">
    <source>
        <dbReference type="Proteomes" id="UP000319771"/>
    </source>
</evidence>
<dbReference type="Proteomes" id="UP000319771">
    <property type="component" value="Unassembled WGS sequence"/>
</dbReference>
<organism evidence="4 5">
    <name type="scientific">Eiseniibacteriota bacterium</name>
    <dbReference type="NCBI Taxonomy" id="2212470"/>
    <lineage>
        <taxon>Bacteria</taxon>
        <taxon>Candidatus Eiseniibacteriota</taxon>
    </lineage>
</organism>
<dbReference type="CDD" id="cd05637">
    <property type="entry name" value="SIS_PGI_PMI_2"/>
    <property type="match status" value="1"/>
</dbReference>
<sequence>MSGPSLEPPYGPRDAAGMAARIAAQPEQIEDALARMGAVPWRAIADPPSLLAVGALGGSAIAADLTASLYHDRLPRPLVTVRDDHWPAFVDRDALCLLSSYSGETEETLALYQEAGARAIPRVAITTGGTLGEWCRRDRVPCAFLPGGAPPRAAIFASWVTMASLLGAIGWTDGDVTAWHEAAGVLRERNLALAPGVPEAENPAKRMARALAGRFVFIYAGVERTGAVALRMRQQLNENAKMPGHSAVVPELNHNEIVGWERPGALAKSVAVLLLRDAEDSAATRARLTLTGEYAARQGAAVYEVASAGGQRLARVASLVQFGDYLSLYLALASGVDPTPIASIDEFKRRLAYLAGRPAPDPGVKRARS</sequence>
<evidence type="ECO:0000259" key="3">
    <source>
        <dbReference type="Pfam" id="PF10432"/>
    </source>
</evidence>
<dbReference type="GO" id="GO:0005975">
    <property type="term" value="P:carbohydrate metabolic process"/>
    <property type="evidence" value="ECO:0007669"/>
    <property type="project" value="InterPro"/>
</dbReference>
<protein>
    <submittedName>
        <fullName evidence="4">Bifunctional phosphoglucose/phosphomannose isomerase</fullName>
    </submittedName>
</protein>
<dbReference type="GO" id="GO:0097367">
    <property type="term" value="F:carbohydrate derivative binding"/>
    <property type="evidence" value="ECO:0007669"/>
    <property type="project" value="InterPro"/>
</dbReference>
<evidence type="ECO:0000256" key="1">
    <source>
        <dbReference type="ARBA" id="ARBA00010523"/>
    </source>
</evidence>
<accession>A0A538UCC5</accession>
<dbReference type="EMBL" id="VBPB01000068">
    <property type="protein sequence ID" value="TMQ73477.1"/>
    <property type="molecule type" value="Genomic_DNA"/>
</dbReference>
<evidence type="ECO:0000256" key="2">
    <source>
        <dbReference type="ARBA" id="ARBA00023235"/>
    </source>
</evidence>
<comment type="similarity">
    <text evidence="1">Belongs to the PGI/PMI family.</text>
</comment>
<dbReference type="GO" id="GO:0004476">
    <property type="term" value="F:mannose-6-phosphate isomerase activity"/>
    <property type="evidence" value="ECO:0007669"/>
    <property type="project" value="InterPro"/>
</dbReference>
<dbReference type="SUPFAM" id="SSF53697">
    <property type="entry name" value="SIS domain"/>
    <property type="match status" value="1"/>
</dbReference>
<proteinExistence type="inferred from homology"/>
<reference evidence="4 5" key="1">
    <citation type="journal article" date="2019" name="Nat. Microbiol.">
        <title>Mediterranean grassland soil C-N compound turnover is dependent on rainfall and depth, and is mediated by genomically divergent microorganisms.</title>
        <authorList>
            <person name="Diamond S."/>
            <person name="Andeer P.F."/>
            <person name="Li Z."/>
            <person name="Crits-Christoph A."/>
            <person name="Burstein D."/>
            <person name="Anantharaman K."/>
            <person name="Lane K.R."/>
            <person name="Thomas B.C."/>
            <person name="Pan C."/>
            <person name="Northen T.R."/>
            <person name="Banfield J.F."/>
        </authorList>
    </citation>
    <scope>NUCLEOTIDE SEQUENCE [LARGE SCALE GENOMIC DNA]</scope>
    <source>
        <strain evidence="4">WS_11</strain>
    </source>
</reference>
<dbReference type="Gene3D" id="3.40.50.10490">
    <property type="entry name" value="Glucose-6-phosphate isomerase like protein, domain 1"/>
    <property type="match status" value="2"/>
</dbReference>
<dbReference type="GO" id="GO:0004347">
    <property type="term" value="F:glucose-6-phosphate isomerase activity"/>
    <property type="evidence" value="ECO:0007669"/>
    <property type="project" value="InterPro"/>
</dbReference>
<dbReference type="Pfam" id="PF10432">
    <property type="entry name" value="bact-PGI_C"/>
    <property type="match status" value="1"/>
</dbReference>
<comment type="caution">
    <text evidence="4">The sequence shown here is derived from an EMBL/GenBank/DDBJ whole genome shotgun (WGS) entry which is preliminary data.</text>
</comment>
<keyword evidence="2 4" id="KW-0413">Isomerase</keyword>
<dbReference type="InterPro" id="IPR019490">
    <property type="entry name" value="Glu6P/Mann6P_isomerase_C"/>
</dbReference>
<name>A0A538UCC5_UNCEI</name>